<organism evidence="1">
    <name type="scientific">Rhodococcus hoagii (strain 103S)</name>
    <name type="common">Rhodococcus equi</name>
    <dbReference type="NCBI Taxonomy" id="685727"/>
    <lineage>
        <taxon>Bacteria</taxon>
        <taxon>Bacillati</taxon>
        <taxon>Actinomycetota</taxon>
        <taxon>Actinomycetes</taxon>
        <taxon>Mycobacteriales</taxon>
        <taxon>Nocardiaceae</taxon>
        <taxon>Prescottella</taxon>
    </lineage>
</organism>
<sequence>MDLVVTSDTGPVGDVYRLASELQDAGVDFAVATQSVPGALVICLRCLPESYGRRSFTRYETIEPAMLVDICVSEEAMGGRPTAQQRETLGELLRHWIGRASRSRTAPWSPSQRAELRHAAEQSLVSLGWLDGPRTRAAELCRAGLPLDDIAEATGLPLSEVEDLYTDTL</sequence>
<gene>
    <name evidence="1" type="ordered locus">REQ_22590</name>
</gene>
<accession>A0A3S5Y6Z5</accession>
<dbReference type="KEGG" id="req:REQ_22590"/>
<reference evidence="1" key="1">
    <citation type="journal article" date="2010" name="PLoS Genet.">
        <title>The genome of a pathogenic rhodococcus: cooptive virulence underpinned by key gene acquisitions.</title>
        <authorList>
            <person name="Letek M."/>
            <person name="Gonzalez P."/>
            <person name="Macarthur I."/>
            <person name="Rodriguez H."/>
            <person name="Freeman T.C."/>
            <person name="Valero-Rello A."/>
            <person name="Blanco M."/>
            <person name="Buckley T."/>
            <person name="Cherevach I."/>
            <person name="Fahey R."/>
            <person name="Hapeshi A."/>
            <person name="Holdstock J."/>
            <person name="Leadon D."/>
            <person name="Navas J."/>
            <person name="Ocampo A."/>
            <person name="Quail M.A."/>
            <person name="Sanders M."/>
            <person name="Scortti M.M."/>
            <person name="Prescott J.F."/>
            <person name="Fogarty U."/>
            <person name="Meijer W.G."/>
            <person name="Parkhill J."/>
            <person name="Bentley S.D."/>
            <person name="Vazquez-Boland J.A."/>
        </authorList>
    </citation>
    <scope>NUCLEOTIDE SEQUENCE [LARGE SCALE GENOMIC DNA]</scope>
    <source>
        <strain evidence="1 2">103S</strain>
    </source>
</reference>
<dbReference type="AlphaFoldDB" id="A0A3S5Y6Z5"/>
<evidence type="ECO:0000313" key="2">
    <source>
        <dbReference type="Proteomes" id="UP000006892"/>
    </source>
</evidence>
<evidence type="ECO:0000313" key="1">
    <source>
        <dbReference type="EMBL" id="CBH48308.1"/>
    </source>
</evidence>
<dbReference type="RefSeq" id="WP_013415974.1">
    <property type="nucleotide sequence ID" value="NC_014659.1"/>
</dbReference>
<dbReference type="EMBL" id="FN563149">
    <property type="protein sequence ID" value="CBH48308.1"/>
    <property type="molecule type" value="Genomic_DNA"/>
</dbReference>
<name>A0A3S5Y6Z5_RHOH1</name>
<proteinExistence type="predicted"/>
<dbReference type="Proteomes" id="UP001154400">
    <property type="component" value="Chromosome"/>
</dbReference>
<protein>
    <submittedName>
        <fullName evidence="1">Uncharacterized protein</fullName>
    </submittedName>
</protein>